<dbReference type="Pfam" id="PF01965">
    <property type="entry name" value="DJ-1_PfpI"/>
    <property type="match status" value="1"/>
</dbReference>
<sequence>MRAGISWIASDNVHAVFKPPSCSAVLQKLAPAQIQPQSIFGKRPNTPLTRTRRNTARSYRSSGTSLIVKGVQMSSNAKTVLVPIATGCEEMEAVIIIDVLRRAGADVTVASVEDSLQVEMSRKVKLVADKLIGDVSQESFDAIALPGGMPGAERLSKSAALLQILNEQIKSGKIWSAICASPAVVFESQGWLKGKKATSHPAFSDKLADQSEVPSRVVVDGNLITSRGPGTAFEFALTLVEMLYDKGKAEEVAGPMVMYKRDRAKVA</sequence>
<keyword evidence="2" id="KW-0677">Repeat</keyword>
<dbReference type="GO" id="GO:1903189">
    <property type="term" value="P:glyoxal metabolic process"/>
    <property type="evidence" value="ECO:0007669"/>
    <property type="project" value="TreeGrafter"/>
</dbReference>
<dbReference type="InterPro" id="IPR002818">
    <property type="entry name" value="DJ-1/PfpI"/>
</dbReference>
<reference evidence="4 5" key="1">
    <citation type="journal article" date="2012" name="Genome Biol.">
        <title>The genome of the polar eukaryotic microalga coccomyxa subellipsoidea reveals traits of cold adaptation.</title>
        <authorList>
            <person name="Blanc G."/>
            <person name="Agarkova I."/>
            <person name="Grimwood J."/>
            <person name="Kuo A."/>
            <person name="Brueggeman A."/>
            <person name="Dunigan D."/>
            <person name="Gurnon J."/>
            <person name="Ladunga I."/>
            <person name="Lindquist E."/>
            <person name="Lucas S."/>
            <person name="Pangilinan J."/>
            <person name="Proschold T."/>
            <person name="Salamov A."/>
            <person name="Schmutz J."/>
            <person name="Weeks D."/>
            <person name="Yamada T."/>
            <person name="Claverie J.M."/>
            <person name="Grigoriev I."/>
            <person name="Van Etten J."/>
            <person name="Lomsadze A."/>
            <person name="Borodovsky M."/>
        </authorList>
    </citation>
    <scope>NUCLEOTIDE SEQUENCE [LARGE SCALE GENOMIC DNA]</scope>
    <source>
        <strain evidence="4 5">C-169</strain>
    </source>
</reference>
<comment type="similarity">
    <text evidence="1">Belongs to the peptidase C56 family.</text>
</comment>
<dbReference type="AlphaFoldDB" id="I0YT24"/>
<evidence type="ECO:0000256" key="1">
    <source>
        <dbReference type="ARBA" id="ARBA00008542"/>
    </source>
</evidence>
<dbReference type="InterPro" id="IPR006287">
    <property type="entry name" value="DJ-1"/>
</dbReference>
<dbReference type="RefSeq" id="XP_005646087.1">
    <property type="nucleotide sequence ID" value="XM_005646030.1"/>
</dbReference>
<dbReference type="GeneID" id="17039527"/>
<evidence type="ECO:0000313" key="5">
    <source>
        <dbReference type="Proteomes" id="UP000007264"/>
    </source>
</evidence>
<comment type="caution">
    <text evidence="4">The sequence shown here is derived from an EMBL/GenBank/DDBJ whole genome shotgun (WGS) entry which is preliminary data.</text>
</comment>
<protein>
    <recommendedName>
        <fullName evidence="3">DJ-1/PfpI domain-containing protein</fullName>
    </recommendedName>
</protein>
<proteinExistence type="inferred from homology"/>
<dbReference type="eggNOG" id="KOG2764">
    <property type="taxonomic scope" value="Eukaryota"/>
</dbReference>
<dbReference type="OrthoDB" id="543156at2759"/>
<evidence type="ECO:0000259" key="3">
    <source>
        <dbReference type="Pfam" id="PF01965"/>
    </source>
</evidence>
<dbReference type="Proteomes" id="UP000007264">
    <property type="component" value="Unassembled WGS sequence"/>
</dbReference>
<keyword evidence="5" id="KW-1185">Reference proteome</keyword>
<dbReference type="FunFam" id="3.40.50.880:FF:000015">
    <property type="entry name" value="Protein DJ-1 homolog C"/>
    <property type="match status" value="1"/>
</dbReference>
<dbReference type="InterPro" id="IPR050325">
    <property type="entry name" value="Prot/Nucl_acid_deglycase"/>
</dbReference>
<dbReference type="Gene3D" id="3.40.50.880">
    <property type="match status" value="1"/>
</dbReference>
<dbReference type="InterPro" id="IPR029062">
    <property type="entry name" value="Class_I_gatase-like"/>
</dbReference>
<dbReference type="PANTHER" id="PTHR48094">
    <property type="entry name" value="PROTEIN/NUCLEIC ACID DEGLYCASE DJ-1-RELATED"/>
    <property type="match status" value="1"/>
</dbReference>
<dbReference type="EMBL" id="AGSI01000012">
    <property type="protein sequence ID" value="EIE21543.1"/>
    <property type="molecule type" value="Genomic_DNA"/>
</dbReference>
<dbReference type="GO" id="GO:0005737">
    <property type="term" value="C:cytoplasm"/>
    <property type="evidence" value="ECO:0007669"/>
    <property type="project" value="TreeGrafter"/>
</dbReference>
<evidence type="ECO:0000313" key="4">
    <source>
        <dbReference type="EMBL" id="EIE21543.1"/>
    </source>
</evidence>
<dbReference type="PANTHER" id="PTHR48094:SF12">
    <property type="entry name" value="PARKINSON DISEASE PROTEIN 7 HOMOLOG"/>
    <property type="match status" value="1"/>
</dbReference>
<dbReference type="KEGG" id="csl:COCSUDRAFT_33697"/>
<evidence type="ECO:0000256" key="2">
    <source>
        <dbReference type="ARBA" id="ARBA00022737"/>
    </source>
</evidence>
<accession>I0YT24</accession>
<organism evidence="4 5">
    <name type="scientific">Coccomyxa subellipsoidea (strain C-169)</name>
    <name type="common">Green microalga</name>
    <dbReference type="NCBI Taxonomy" id="574566"/>
    <lineage>
        <taxon>Eukaryota</taxon>
        <taxon>Viridiplantae</taxon>
        <taxon>Chlorophyta</taxon>
        <taxon>core chlorophytes</taxon>
        <taxon>Trebouxiophyceae</taxon>
        <taxon>Trebouxiophyceae incertae sedis</taxon>
        <taxon>Coccomyxaceae</taxon>
        <taxon>Coccomyxa</taxon>
        <taxon>Coccomyxa subellipsoidea</taxon>
    </lineage>
</organism>
<name>I0YT24_COCSC</name>
<dbReference type="SUPFAM" id="SSF52317">
    <property type="entry name" value="Class I glutamine amidotransferase-like"/>
    <property type="match status" value="1"/>
</dbReference>
<dbReference type="CDD" id="cd03135">
    <property type="entry name" value="GATase1_DJ-1"/>
    <property type="match status" value="1"/>
</dbReference>
<feature type="domain" description="DJ-1/PfpI" evidence="3">
    <location>
        <begin position="78"/>
        <end position="241"/>
    </location>
</feature>
<dbReference type="STRING" id="574566.I0YT24"/>
<dbReference type="NCBIfam" id="TIGR01383">
    <property type="entry name" value="not_thiJ"/>
    <property type="match status" value="1"/>
</dbReference>
<gene>
    <name evidence="4" type="ORF">COCSUDRAFT_33697</name>
</gene>